<keyword evidence="3" id="KW-1185">Reference proteome</keyword>
<proteinExistence type="predicted"/>
<keyword evidence="1" id="KW-1133">Transmembrane helix</keyword>
<keyword evidence="1" id="KW-0812">Transmembrane</keyword>
<dbReference type="EMBL" id="JBFXLQ010000011">
    <property type="protein sequence ID" value="KAL2868933.1"/>
    <property type="molecule type" value="Genomic_DNA"/>
</dbReference>
<comment type="caution">
    <text evidence="2">The sequence shown here is derived from an EMBL/GenBank/DDBJ whole genome shotgun (WGS) entry which is preliminary data.</text>
</comment>
<protein>
    <submittedName>
        <fullName evidence="2">Uncharacterized protein</fullName>
    </submittedName>
</protein>
<accession>A0ABR4LZW6</accession>
<sequence length="77" mass="8667">MAAKRQGVLLYSARDKDKAIAKQVNLFSLSLSLLALLYFFFTSAVYVNIILMSLDNTWSSSKETPQRNFTSVEATLE</sequence>
<organism evidence="2 3">
    <name type="scientific">Aspergillus lucknowensis</name>
    <dbReference type="NCBI Taxonomy" id="176173"/>
    <lineage>
        <taxon>Eukaryota</taxon>
        <taxon>Fungi</taxon>
        <taxon>Dikarya</taxon>
        <taxon>Ascomycota</taxon>
        <taxon>Pezizomycotina</taxon>
        <taxon>Eurotiomycetes</taxon>
        <taxon>Eurotiomycetidae</taxon>
        <taxon>Eurotiales</taxon>
        <taxon>Aspergillaceae</taxon>
        <taxon>Aspergillus</taxon>
        <taxon>Aspergillus subgen. Nidulantes</taxon>
    </lineage>
</organism>
<gene>
    <name evidence="2" type="ORF">BJX67DRAFT_348325</name>
</gene>
<reference evidence="2 3" key="1">
    <citation type="submission" date="2024-07" db="EMBL/GenBank/DDBJ databases">
        <title>Section-level genome sequencing and comparative genomics of Aspergillus sections Usti and Cavernicolus.</title>
        <authorList>
            <consortium name="Lawrence Berkeley National Laboratory"/>
            <person name="Nybo J.L."/>
            <person name="Vesth T.C."/>
            <person name="Theobald S."/>
            <person name="Frisvad J.C."/>
            <person name="Larsen T.O."/>
            <person name="Kjaerboelling I."/>
            <person name="Rothschild-Mancinelli K."/>
            <person name="Lyhne E.K."/>
            <person name="Kogle M.E."/>
            <person name="Barry K."/>
            <person name="Clum A."/>
            <person name="Na H."/>
            <person name="Ledsgaard L."/>
            <person name="Lin J."/>
            <person name="Lipzen A."/>
            <person name="Kuo A."/>
            <person name="Riley R."/>
            <person name="Mondo S."/>
            <person name="Labutti K."/>
            <person name="Haridas S."/>
            <person name="Pangalinan J."/>
            <person name="Salamov A.A."/>
            <person name="Simmons B.A."/>
            <person name="Magnuson J.K."/>
            <person name="Chen J."/>
            <person name="Drula E."/>
            <person name="Henrissat B."/>
            <person name="Wiebenga A."/>
            <person name="Lubbers R.J."/>
            <person name="Gomes A.C."/>
            <person name="Macurrencykelacurrency M.R."/>
            <person name="Stajich J."/>
            <person name="Grigoriev I.V."/>
            <person name="Mortensen U.H."/>
            <person name="De Vries R.P."/>
            <person name="Baker S.E."/>
            <person name="Andersen M.R."/>
        </authorList>
    </citation>
    <scope>NUCLEOTIDE SEQUENCE [LARGE SCALE GENOMIC DNA]</scope>
    <source>
        <strain evidence="2 3">CBS 449.75</strain>
    </source>
</reference>
<feature type="transmembrane region" description="Helical" evidence="1">
    <location>
        <begin position="26"/>
        <end position="51"/>
    </location>
</feature>
<dbReference type="GeneID" id="98143716"/>
<name>A0ABR4LZW6_9EURO</name>
<evidence type="ECO:0000313" key="2">
    <source>
        <dbReference type="EMBL" id="KAL2868933.1"/>
    </source>
</evidence>
<keyword evidence="1" id="KW-0472">Membrane</keyword>
<dbReference type="RefSeq" id="XP_070887912.1">
    <property type="nucleotide sequence ID" value="XM_071028644.1"/>
</dbReference>
<evidence type="ECO:0000313" key="3">
    <source>
        <dbReference type="Proteomes" id="UP001610432"/>
    </source>
</evidence>
<dbReference type="Proteomes" id="UP001610432">
    <property type="component" value="Unassembled WGS sequence"/>
</dbReference>
<evidence type="ECO:0000256" key="1">
    <source>
        <dbReference type="SAM" id="Phobius"/>
    </source>
</evidence>